<sequence>MKTSNKILAGIVVLAFGLPVLSAFIIKAKIAKGDCITRRIEPDEVTLRKLRRPLPAGDFSVVKFSGVGGNLSCTLYGSDTSGYSTKSENIMGDSVRLHCLNDTLYVDFIQKPRKGTQVYYDIIKMALFVKSAKTIVVSETHLTIANPGEISSDLSVKIQADTPYGSSTSVLVQADRPDYRSGRKLTLDANGGSILIHPSNPADTLALELRGDTKLELPVPVHHVIGRIGDSVEVKGNWKELRELPRR</sequence>
<accession>A0A4Q1D5M8</accession>
<proteinExistence type="predicted"/>
<gene>
    <name evidence="1" type="ORF">ESB13_12425</name>
</gene>
<evidence type="ECO:0000313" key="2">
    <source>
        <dbReference type="Proteomes" id="UP000290545"/>
    </source>
</evidence>
<reference evidence="1 2" key="1">
    <citation type="submission" date="2019-01" db="EMBL/GenBank/DDBJ databases">
        <title>Filimonas sp. strain TTM-71.</title>
        <authorList>
            <person name="Chen W.-M."/>
        </authorList>
    </citation>
    <scope>NUCLEOTIDE SEQUENCE [LARGE SCALE GENOMIC DNA]</scope>
    <source>
        <strain evidence="1 2">TTM-71</strain>
    </source>
</reference>
<name>A0A4Q1D5M8_9BACT</name>
<comment type="caution">
    <text evidence="1">The sequence shown here is derived from an EMBL/GenBank/DDBJ whole genome shotgun (WGS) entry which is preliminary data.</text>
</comment>
<dbReference type="EMBL" id="SDHZ01000002">
    <property type="protein sequence ID" value="RXK82927.1"/>
    <property type="molecule type" value="Genomic_DNA"/>
</dbReference>
<keyword evidence="2" id="KW-1185">Reference proteome</keyword>
<protein>
    <submittedName>
        <fullName evidence="1">Uncharacterized protein</fullName>
    </submittedName>
</protein>
<dbReference type="Proteomes" id="UP000290545">
    <property type="component" value="Unassembled WGS sequence"/>
</dbReference>
<evidence type="ECO:0000313" key="1">
    <source>
        <dbReference type="EMBL" id="RXK82927.1"/>
    </source>
</evidence>
<dbReference type="AlphaFoldDB" id="A0A4Q1D5M8"/>
<dbReference type="RefSeq" id="WP_129003733.1">
    <property type="nucleotide sequence ID" value="NZ_SDHZ01000002.1"/>
</dbReference>
<organism evidence="1 2">
    <name type="scientific">Filimonas effusa</name>
    <dbReference type="NCBI Taxonomy" id="2508721"/>
    <lineage>
        <taxon>Bacteria</taxon>
        <taxon>Pseudomonadati</taxon>
        <taxon>Bacteroidota</taxon>
        <taxon>Chitinophagia</taxon>
        <taxon>Chitinophagales</taxon>
        <taxon>Chitinophagaceae</taxon>
        <taxon>Filimonas</taxon>
    </lineage>
</organism>